<keyword evidence="14" id="KW-1185">Reference proteome</keyword>
<dbReference type="UniPathway" id="UPA00282"/>
<proteinExistence type="inferred from homology"/>
<evidence type="ECO:0000256" key="9">
    <source>
        <dbReference type="ARBA" id="ARBA00047604"/>
    </source>
</evidence>
<sequence>MQIDESYIKMEIWEEGLEPVSPTGHYFNNSVLSISILAVLEYEIPIDDSQFLSLLENVFLPINPRFSSIMIEKNGKKQWKRVEVKLEDHVKTPIFPSNLSNESYDEYFDDYLSNVATKRFPQDKPLWEIHVIKYPNRNAAGNVVFKLHHALGDGYSLMGALLSCLQRADNPSLPLTFPSRKPSKPKNENVMTKTFSSLLNTISDIWWGISKSIIGEDDLSPIKSSNNELEFTPIIVSTVTISLDHIRLIKNRLEVTINDVLTGMVFLGSRLYMQEMNQSSREAHSTALVLLNTRIMGNYTSIEEMVKPDSKSPWGNHFAFLQVPIPKLTEFSNALDFVWEAQKFIKMKRNSLAIYFTIGLLKMLNMFEGHEAASRYIRRTLKNSSMAFTNMIGPVEQMSLANQPIKGLYFMLVGSPQDLDISVLSYMGKVRLTLTMKKGTIDPQKLKLCMENAHDMIFNASDKYPVENSTEK</sequence>
<comment type="caution">
    <text evidence="13">The sequence shown here is derived from an EMBL/GenBank/DDBJ whole genome shotgun (WGS) entry which is preliminary data.</text>
</comment>
<feature type="domain" description="O-acyltransferase WSD1-like N-terminal" evidence="11">
    <location>
        <begin position="77"/>
        <end position="198"/>
    </location>
</feature>
<keyword evidence="7" id="KW-0012">Acyltransferase</keyword>
<comment type="pathway">
    <text evidence="4">Lipid metabolism.</text>
</comment>
<evidence type="ECO:0000259" key="11">
    <source>
        <dbReference type="Pfam" id="PF03007"/>
    </source>
</evidence>
<feature type="domain" description="O-acyltransferase WSD1 C-terminal" evidence="12">
    <location>
        <begin position="314"/>
        <end position="457"/>
    </location>
</feature>
<protein>
    <submittedName>
        <fullName evidence="13">Uncharacterized protein</fullName>
    </submittedName>
</protein>
<dbReference type="STRING" id="3750.A0A498HD53"/>
<organism evidence="13 14">
    <name type="scientific">Malus domestica</name>
    <name type="common">Apple</name>
    <name type="synonym">Pyrus malus</name>
    <dbReference type="NCBI Taxonomy" id="3750"/>
    <lineage>
        <taxon>Eukaryota</taxon>
        <taxon>Viridiplantae</taxon>
        <taxon>Streptophyta</taxon>
        <taxon>Embryophyta</taxon>
        <taxon>Tracheophyta</taxon>
        <taxon>Spermatophyta</taxon>
        <taxon>Magnoliopsida</taxon>
        <taxon>eudicotyledons</taxon>
        <taxon>Gunneridae</taxon>
        <taxon>Pentapetalae</taxon>
        <taxon>rosids</taxon>
        <taxon>fabids</taxon>
        <taxon>Rosales</taxon>
        <taxon>Rosaceae</taxon>
        <taxon>Amygdaloideae</taxon>
        <taxon>Maleae</taxon>
        <taxon>Malus</taxon>
    </lineage>
</organism>
<evidence type="ECO:0000313" key="13">
    <source>
        <dbReference type="EMBL" id="RXH68700.1"/>
    </source>
</evidence>
<dbReference type="GO" id="GO:0005886">
    <property type="term" value="C:plasma membrane"/>
    <property type="evidence" value="ECO:0007669"/>
    <property type="project" value="UniProtKB-SubCell"/>
</dbReference>
<keyword evidence="5" id="KW-0808">Transferase</keyword>
<keyword evidence="6" id="KW-0256">Endoplasmic reticulum</keyword>
<dbReference type="GO" id="GO:0004144">
    <property type="term" value="F:diacylglycerol O-acyltransferase activity"/>
    <property type="evidence" value="ECO:0007669"/>
    <property type="project" value="UniProtKB-EC"/>
</dbReference>
<evidence type="ECO:0000259" key="12">
    <source>
        <dbReference type="Pfam" id="PF06974"/>
    </source>
</evidence>
<dbReference type="Pfam" id="PF03007">
    <property type="entry name" value="WS_DGAT_cat"/>
    <property type="match status" value="1"/>
</dbReference>
<dbReference type="PANTHER" id="PTHR31650">
    <property type="entry name" value="O-ACYLTRANSFERASE (WSD1-LIKE) FAMILY PROTEIN"/>
    <property type="match status" value="1"/>
</dbReference>
<comment type="subcellular location">
    <subcellularLocation>
        <location evidence="1">Cell membrane</location>
        <topology evidence="1">Single-pass membrane protein</topology>
    </subcellularLocation>
    <subcellularLocation>
        <location evidence="2">Endoplasmic reticulum membrane</location>
    </subcellularLocation>
</comment>
<evidence type="ECO:0000256" key="8">
    <source>
        <dbReference type="ARBA" id="ARBA00024360"/>
    </source>
</evidence>
<evidence type="ECO:0000256" key="4">
    <source>
        <dbReference type="ARBA" id="ARBA00005189"/>
    </source>
</evidence>
<reference evidence="13 14" key="1">
    <citation type="submission" date="2018-10" db="EMBL/GenBank/DDBJ databases">
        <title>A high-quality apple genome assembly.</title>
        <authorList>
            <person name="Hu J."/>
        </authorList>
    </citation>
    <scope>NUCLEOTIDE SEQUENCE [LARGE SCALE GENOMIC DNA]</scope>
    <source>
        <strain evidence="14">cv. HFTH1</strain>
        <tissue evidence="13">Young leaf</tissue>
    </source>
</reference>
<evidence type="ECO:0000313" key="14">
    <source>
        <dbReference type="Proteomes" id="UP000290289"/>
    </source>
</evidence>
<dbReference type="GO" id="GO:0019432">
    <property type="term" value="P:triglyceride biosynthetic process"/>
    <property type="evidence" value="ECO:0007669"/>
    <property type="project" value="UniProtKB-UniPathway"/>
</dbReference>
<evidence type="ECO:0000256" key="7">
    <source>
        <dbReference type="ARBA" id="ARBA00023315"/>
    </source>
</evidence>
<comment type="catalytic activity">
    <reaction evidence="10">
        <text>an acyl-CoA + a 1,2-diacyl-sn-glycerol = a triacyl-sn-glycerol + CoA</text>
        <dbReference type="Rhea" id="RHEA:10868"/>
        <dbReference type="ChEBI" id="CHEBI:17815"/>
        <dbReference type="ChEBI" id="CHEBI:57287"/>
        <dbReference type="ChEBI" id="CHEBI:58342"/>
        <dbReference type="ChEBI" id="CHEBI:64615"/>
        <dbReference type="EC" id="2.3.1.20"/>
    </reaction>
</comment>
<dbReference type="Proteomes" id="UP000290289">
    <property type="component" value="Chromosome 17"/>
</dbReference>
<gene>
    <name evidence="13" type="ORF">DVH24_031033</name>
</gene>
<evidence type="ECO:0000256" key="5">
    <source>
        <dbReference type="ARBA" id="ARBA00022679"/>
    </source>
</evidence>
<evidence type="ECO:0000256" key="2">
    <source>
        <dbReference type="ARBA" id="ARBA00004586"/>
    </source>
</evidence>
<dbReference type="InterPro" id="IPR009721">
    <property type="entry name" value="O-acyltransferase_WSD1_C"/>
</dbReference>
<dbReference type="PANTHER" id="PTHR31650:SF34">
    <property type="entry name" value="O-ACYLTRANSFERASE WSD1-LIKE ISOFORM X1"/>
    <property type="match status" value="1"/>
</dbReference>
<dbReference type="GO" id="GO:0005789">
    <property type="term" value="C:endoplasmic reticulum membrane"/>
    <property type="evidence" value="ECO:0007669"/>
    <property type="project" value="UniProtKB-SubCell"/>
</dbReference>
<dbReference type="Pfam" id="PF06974">
    <property type="entry name" value="WS_DGAT_C"/>
    <property type="match status" value="1"/>
</dbReference>
<evidence type="ECO:0000256" key="10">
    <source>
        <dbReference type="ARBA" id="ARBA00048109"/>
    </source>
</evidence>
<evidence type="ECO:0000256" key="6">
    <source>
        <dbReference type="ARBA" id="ARBA00022824"/>
    </source>
</evidence>
<comment type="pathway">
    <text evidence="3">Glycerolipid metabolism; triacylglycerol biosynthesis.</text>
</comment>
<dbReference type="InterPro" id="IPR045034">
    <property type="entry name" value="O-acyltransferase_WSD1-like"/>
</dbReference>
<evidence type="ECO:0000256" key="1">
    <source>
        <dbReference type="ARBA" id="ARBA00004162"/>
    </source>
</evidence>
<name>A0A498HD53_MALDO</name>
<comment type="similarity">
    <text evidence="8">In the N-terminal section; belongs to the long-chain O-acyltransferase family.</text>
</comment>
<evidence type="ECO:0000256" key="3">
    <source>
        <dbReference type="ARBA" id="ARBA00004771"/>
    </source>
</evidence>
<dbReference type="GO" id="GO:0047196">
    <property type="term" value="F:long-chain-alcohol O-fatty-acyltransferase activity"/>
    <property type="evidence" value="ECO:0007669"/>
    <property type="project" value="UniProtKB-EC"/>
</dbReference>
<accession>A0A498HD53</accession>
<dbReference type="AlphaFoldDB" id="A0A498HD53"/>
<dbReference type="EMBL" id="RDQH01000343">
    <property type="protein sequence ID" value="RXH68700.1"/>
    <property type="molecule type" value="Genomic_DNA"/>
</dbReference>
<dbReference type="InterPro" id="IPR004255">
    <property type="entry name" value="O-acyltransferase_WSD1_N"/>
</dbReference>
<comment type="catalytic activity">
    <reaction evidence="9">
        <text>a long chain fatty alcohol + a fatty acyl-CoA = a long-chain alcohol wax ester + CoA</text>
        <dbReference type="Rhea" id="RHEA:38443"/>
        <dbReference type="ChEBI" id="CHEBI:17135"/>
        <dbReference type="ChEBI" id="CHEBI:57287"/>
        <dbReference type="ChEBI" id="CHEBI:77636"/>
        <dbReference type="ChEBI" id="CHEBI:235323"/>
        <dbReference type="EC" id="2.3.1.75"/>
    </reaction>
</comment>